<organism evidence="2 3">
    <name type="scientific">Basidiobolus ranarum</name>
    <dbReference type="NCBI Taxonomy" id="34480"/>
    <lineage>
        <taxon>Eukaryota</taxon>
        <taxon>Fungi</taxon>
        <taxon>Fungi incertae sedis</taxon>
        <taxon>Zoopagomycota</taxon>
        <taxon>Entomophthoromycotina</taxon>
        <taxon>Basidiobolomycetes</taxon>
        <taxon>Basidiobolales</taxon>
        <taxon>Basidiobolaceae</taxon>
        <taxon>Basidiobolus</taxon>
    </lineage>
</organism>
<keyword evidence="2" id="KW-0378">Hydrolase</keyword>
<comment type="caution">
    <text evidence="2">The sequence shown here is derived from an EMBL/GenBank/DDBJ whole genome shotgun (WGS) entry which is preliminary data.</text>
</comment>
<evidence type="ECO:0000313" key="3">
    <source>
        <dbReference type="Proteomes" id="UP001479436"/>
    </source>
</evidence>
<name>A0ABR2WX98_9FUNG</name>
<evidence type="ECO:0000313" key="2">
    <source>
        <dbReference type="EMBL" id="KAK9766097.1"/>
    </source>
</evidence>
<dbReference type="GO" id="GO:0004527">
    <property type="term" value="F:exonuclease activity"/>
    <property type="evidence" value="ECO:0007669"/>
    <property type="project" value="UniProtKB-KW"/>
</dbReference>
<keyword evidence="3" id="KW-1185">Reference proteome</keyword>
<sequence length="140" mass="15921">MFAGSGHFRKLPCPYNPGCHRKEYCIFSHVLPPSRPRKIQKITQPVNQKPNTTVTKRPEDLIPAKTSNPIKRPRLASDLATIQTKPENKPVKEKSSVILVSNIDVRNVAIKDASKVLEIHFLRLMLYKFSYPPLAHPTRS</sequence>
<evidence type="ECO:0000256" key="1">
    <source>
        <dbReference type="SAM" id="MobiDB-lite"/>
    </source>
</evidence>
<accession>A0ABR2WX98</accession>
<keyword evidence="2" id="KW-0540">Nuclease</keyword>
<keyword evidence="2" id="KW-0269">Exonuclease</keyword>
<dbReference type="EMBL" id="JASJQH010000189">
    <property type="protein sequence ID" value="KAK9766097.1"/>
    <property type="molecule type" value="Genomic_DNA"/>
</dbReference>
<protein>
    <submittedName>
        <fullName evidence="2">RNA exonuclease 3</fullName>
    </submittedName>
</protein>
<proteinExistence type="predicted"/>
<dbReference type="Proteomes" id="UP001479436">
    <property type="component" value="Unassembled WGS sequence"/>
</dbReference>
<feature type="region of interest" description="Disordered" evidence="1">
    <location>
        <begin position="37"/>
        <end position="69"/>
    </location>
</feature>
<reference evidence="2 3" key="1">
    <citation type="submission" date="2023-04" db="EMBL/GenBank/DDBJ databases">
        <title>Genome of Basidiobolus ranarum AG-B5.</title>
        <authorList>
            <person name="Stajich J.E."/>
            <person name="Carter-House D."/>
            <person name="Gryganskyi A."/>
        </authorList>
    </citation>
    <scope>NUCLEOTIDE SEQUENCE [LARGE SCALE GENOMIC DNA]</scope>
    <source>
        <strain evidence="2 3">AG-B5</strain>
    </source>
</reference>
<gene>
    <name evidence="2" type="primary">REX3_2</name>
    <name evidence="2" type="ORF">K7432_005060</name>
</gene>
<feature type="compositionally biased region" description="Polar residues" evidence="1">
    <location>
        <begin position="41"/>
        <end position="55"/>
    </location>
</feature>